<proteinExistence type="predicted"/>
<protein>
    <submittedName>
        <fullName evidence="1">Uncharacterized protein</fullName>
    </submittedName>
</protein>
<evidence type="ECO:0000313" key="1">
    <source>
        <dbReference type="EMBL" id="OQV18147.1"/>
    </source>
</evidence>
<accession>A0A1W0WSJ2</accession>
<dbReference type="OrthoDB" id="9802488at2759"/>
<dbReference type="AlphaFoldDB" id="A0A1W0WSJ2"/>
<dbReference type="EMBL" id="MTYJ01000052">
    <property type="protein sequence ID" value="OQV18147.1"/>
    <property type="molecule type" value="Genomic_DNA"/>
</dbReference>
<gene>
    <name evidence="1" type="ORF">BV898_07735</name>
</gene>
<organism evidence="1 2">
    <name type="scientific">Hypsibius exemplaris</name>
    <name type="common">Freshwater tardigrade</name>
    <dbReference type="NCBI Taxonomy" id="2072580"/>
    <lineage>
        <taxon>Eukaryota</taxon>
        <taxon>Metazoa</taxon>
        <taxon>Ecdysozoa</taxon>
        <taxon>Tardigrada</taxon>
        <taxon>Eutardigrada</taxon>
        <taxon>Parachela</taxon>
        <taxon>Hypsibioidea</taxon>
        <taxon>Hypsibiidae</taxon>
        <taxon>Hypsibius</taxon>
    </lineage>
</organism>
<name>A0A1W0WSJ2_HYPEX</name>
<dbReference type="Proteomes" id="UP000192578">
    <property type="component" value="Unassembled WGS sequence"/>
</dbReference>
<keyword evidence="2" id="KW-1185">Reference proteome</keyword>
<reference evidence="2" key="1">
    <citation type="submission" date="2017-01" db="EMBL/GenBank/DDBJ databases">
        <title>Comparative genomics of anhydrobiosis in the tardigrade Hypsibius dujardini.</title>
        <authorList>
            <person name="Yoshida Y."/>
            <person name="Koutsovoulos G."/>
            <person name="Laetsch D."/>
            <person name="Stevens L."/>
            <person name="Kumar S."/>
            <person name="Horikawa D."/>
            <person name="Ishino K."/>
            <person name="Komine S."/>
            <person name="Tomita M."/>
            <person name="Blaxter M."/>
            <person name="Arakawa K."/>
        </authorList>
    </citation>
    <scope>NUCLEOTIDE SEQUENCE [LARGE SCALE GENOMIC DNA]</scope>
    <source>
        <strain evidence="2">Z151</strain>
    </source>
</reference>
<comment type="caution">
    <text evidence="1">The sequence shown here is derived from an EMBL/GenBank/DDBJ whole genome shotgun (WGS) entry which is preliminary data.</text>
</comment>
<sequence>MDDSFTCRFEERKRKSEPVTHNLLNNAFQIEISAEMISNAARSIRTDTPPGPNHVIMRILKQKEVAAVLAVIGTSMLQWDHTPVRYRHGRTILVPKGPEGKDQRPVTICSVLRRVVERVLDWYIKIFISVSACHNGFNRSPGVHVASSIIGDCLQHATTTKSDIYVVLLDVSKAFEKIPHTTSYVYCNEPIYLTNCSCW</sequence>
<evidence type="ECO:0000313" key="2">
    <source>
        <dbReference type="Proteomes" id="UP000192578"/>
    </source>
</evidence>